<protein>
    <submittedName>
        <fullName evidence="1">Uncharacterized protein</fullName>
    </submittedName>
</protein>
<keyword evidence="2" id="KW-1185">Reference proteome</keyword>
<organism evidence="1 2">
    <name type="scientific">Cohnella soli</name>
    <dbReference type="NCBI Taxonomy" id="425005"/>
    <lineage>
        <taxon>Bacteria</taxon>
        <taxon>Bacillati</taxon>
        <taxon>Bacillota</taxon>
        <taxon>Bacilli</taxon>
        <taxon>Bacillales</taxon>
        <taxon>Paenibacillaceae</taxon>
        <taxon>Cohnella</taxon>
    </lineage>
</organism>
<name>A0ABW0HW15_9BACL</name>
<reference evidence="2" key="1">
    <citation type="journal article" date="2019" name="Int. J. Syst. Evol. Microbiol.">
        <title>The Global Catalogue of Microorganisms (GCM) 10K type strain sequencing project: providing services to taxonomists for standard genome sequencing and annotation.</title>
        <authorList>
            <consortium name="The Broad Institute Genomics Platform"/>
            <consortium name="The Broad Institute Genome Sequencing Center for Infectious Disease"/>
            <person name="Wu L."/>
            <person name="Ma J."/>
        </authorList>
    </citation>
    <scope>NUCLEOTIDE SEQUENCE [LARGE SCALE GENOMIC DNA]</scope>
    <source>
        <strain evidence="2">CGMCC 1.18575</strain>
    </source>
</reference>
<dbReference type="RefSeq" id="WP_378134679.1">
    <property type="nucleotide sequence ID" value="NZ_JBHSMI010000028.1"/>
</dbReference>
<proteinExistence type="predicted"/>
<evidence type="ECO:0000313" key="2">
    <source>
        <dbReference type="Proteomes" id="UP001596113"/>
    </source>
</evidence>
<sequence length="46" mass="5524">MKKAEDFIFNFNQRQRDFGYLQSLHVSRNIGSEDGLLRILVKHRFV</sequence>
<evidence type="ECO:0000313" key="1">
    <source>
        <dbReference type="EMBL" id="MFC5404401.1"/>
    </source>
</evidence>
<dbReference type="Proteomes" id="UP001596113">
    <property type="component" value="Unassembled WGS sequence"/>
</dbReference>
<dbReference type="EMBL" id="JBHSMI010000028">
    <property type="protein sequence ID" value="MFC5404401.1"/>
    <property type="molecule type" value="Genomic_DNA"/>
</dbReference>
<accession>A0ABW0HW15</accession>
<comment type="caution">
    <text evidence="1">The sequence shown here is derived from an EMBL/GenBank/DDBJ whole genome shotgun (WGS) entry which is preliminary data.</text>
</comment>
<gene>
    <name evidence="1" type="ORF">ACFPOF_16830</name>
</gene>